<name>A0ACB6QPZ0_9PLEO</name>
<organism evidence="1 2">
    <name type="scientific">Lindgomyces ingoldianus</name>
    <dbReference type="NCBI Taxonomy" id="673940"/>
    <lineage>
        <taxon>Eukaryota</taxon>
        <taxon>Fungi</taxon>
        <taxon>Dikarya</taxon>
        <taxon>Ascomycota</taxon>
        <taxon>Pezizomycotina</taxon>
        <taxon>Dothideomycetes</taxon>
        <taxon>Pleosporomycetidae</taxon>
        <taxon>Pleosporales</taxon>
        <taxon>Lindgomycetaceae</taxon>
        <taxon>Lindgomyces</taxon>
    </lineage>
</organism>
<sequence length="95" mass="10725">MLAPTPVSITPPPSNKPQFPASPPTLDIPQTRLAYEIHLHLPKPPSNPRTHRLFNKPPLHLLHLPMRKSNIVGHPCTRHSSIHRSRCGRDNEFGK</sequence>
<dbReference type="Proteomes" id="UP000799755">
    <property type="component" value="Unassembled WGS sequence"/>
</dbReference>
<comment type="caution">
    <text evidence="1">The sequence shown here is derived from an EMBL/GenBank/DDBJ whole genome shotgun (WGS) entry which is preliminary data.</text>
</comment>
<protein>
    <submittedName>
        <fullName evidence="1">Uncharacterized protein</fullName>
    </submittedName>
</protein>
<evidence type="ECO:0000313" key="1">
    <source>
        <dbReference type="EMBL" id="KAF2469079.1"/>
    </source>
</evidence>
<keyword evidence="2" id="KW-1185">Reference proteome</keyword>
<accession>A0ACB6QPZ0</accession>
<proteinExistence type="predicted"/>
<evidence type="ECO:0000313" key="2">
    <source>
        <dbReference type="Proteomes" id="UP000799755"/>
    </source>
</evidence>
<dbReference type="EMBL" id="MU003513">
    <property type="protein sequence ID" value="KAF2469079.1"/>
    <property type="molecule type" value="Genomic_DNA"/>
</dbReference>
<reference evidence="1" key="1">
    <citation type="journal article" date="2020" name="Stud. Mycol.">
        <title>101 Dothideomycetes genomes: a test case for predicting lifestyles and emergence of pathogens.</title>
        <authorList>
            <person name="Haridas S."/>
            <person name="Albert R."/>
            <person name="Binder M."/>
            <person name="Bloem J."/>
            <person name="Labutti K."/>
            <person name="Salamov A."/>
            <person name="Andreopoulos B."/>
            <person name="Baker S."/>
            <person name="Barry K."/>
            <person name="Bills G."/>
            <person name="Bluhm B."/>
            <person name="Cannon C."/>
            <person name="Castanera R."/>
            <person name="Culley D."/>
            <person name="Daum C."/>
            <person name="Ezra D."/>
            <person name="Gonzalez J."/>
            <person name="Henrissat B."/>
            <person name="Kuo A."/>
            <person name="Liang C."/>
            <person name="Lipzen A."/>
            <person name="Lutzoni F."/>
            <person name="Magnuson J."/>
            <person name="Mondo S."/>
            <person name="Nolan M."/>
            <person name="Ohm R."/>
            <person name="Pangilinan J."/>
            <person name="Park H.-J."/>
            <person name="Ramirez L."/>
            <person name="Alfaro M."/>
            <person name="Sun H."/>
            <person name="Tritt A."/>
            <person name="Yoshinaga Y."/>
            <person name="Zwiers L.-H."/>
            <person name="Turgeon B."/>
            <person name="Goodwin S."/>
            <person name="Spatafora J."/>
            <person name="Crous P."/>
            <person name="Grigoriev I."/>
        </authorList>
    </citation>
    <scope>NUCLEOTIDE SEQUENCE</scope>
    <source>
        <strain evidence="1">ATCC 200398</strain>
    </source>
</reference>
<gene>
    <name evidence="1" type="ORF">BDR25DRAFT_50977</name>
</gene>